<protein>
    <submittedName>
        <fullName evidence="2">Uncharacterized protein</fullName>
    </submittedName>
</protein>
<dbReference type="AlphaFoldDB" id="A0A3N4JVG9"/>
<gene>
    <name evidence="2" type="ORF">L873DRAFT_728435</name>
</gene>
<name>A0A3N4JVG9_9PEZI</name>
<evidence type="ECO:0000313" key="3">
    <source>
        <dbReference type="Proteomes" id="UP000276215"/>
    </source>
</evidence>
<sequence length="87" mass="8911">MSPASPPRNPSSSPISSKSLILLGETPRLGGDEKEGGETCESLDVTIDGVLEGEAARGGVGADGWAEPGGELWGFEVRDVAEDINDA</sequence>
<reference evidence="2 3" key="1">
    <citation type="journal article" date="2018" name="Nat. Ecol. Evol.">
        <title>Pezizomycetes genomes reveal the molecular basis of ectomycorrhizal truffle lifestyle.</title>
        <authorList>
            <person name="Murat C."/>
            <person name="Payen T."/>
            <person name="Noel B."/>
            <person name="Kuo A."/>
            <person name="Morin E."/>
            <person name="Chen J."/>
            <person name="Kohler A."/>
            <person name="Krizsan K."/>
            <person name="Balestrini R."/>
            <person name="Da Silva C."/>
            <person name="Montanini B."/>
            <person name="Hainaut M."/>
            <person name="Levati E."/>
            <person name="Barry K.W."/>
            <person name="Belfiori B."/>
            <person name="Cichocki N."/>
            <person name="Clum A."/>
            <person name="Dockter R.B."/>
            <person name="Fauchery L."/>
            <person name="Guy J."/>
            <person name="Iotti M."/>
            <person name="Le Tacon F."/>
            <person name="Lindquist E.A."/>
            <person name="Lipzen A."/>
            <person name="Malagnac F."/>
            <person name="Mello A."/>
            <person name="Molinier V."/>
            <person name="Miyauchi S."/>
            <person name="Poulain J."/>
            <person name="Riccioni C."/>
            <person name="Rubini A."/>
            <person name="Sitrit Y."/>
            <person name="Splivallo R."/>
            <person name="Traeger S."/>
            <person name="Wang M."/>
            <person name="Zifcakova L."/>
            <person name="Wipf D."/>
            <person name="Zambonelli A."/>
            <person name="Paolocci F."/>
            <person name="Nowrousian M."/>
            <person name="Ottonello S."/>
            <person name="Baldrian P."/>
            <person name="Spatafora J.W."/>
            <person name="Henrissat B."/>
            <person name="Nagy L.G."/>
            <person name="Aury J.M."/>
            <person name="Wincker P."/>
            <person name="Grigoriev I.V."/>
            <person name="Bonfante P."/>
            <person name="Martin F.M."/>
        </authorList>
    </citation>
    <scope>NUCLEOTIDE SEQUENCE [LARGE SCALE GENOMIC DNA]</scope>
    <source>
        <strain evidence="2 3">120613-1</strain>
    </source>
</reference>
<feature type="compositionally biased region" description="Low complexity" evidence="1">
    <location>
        <begin position="10"/>
        <end position="19"/>
    </location>
</feature>
<keyword evidence="3" id="KW-1185">Reference proteome</keyword>
<evidence type="ECO:0000313" key="2">
    <source>
        <dbReference type="EMBL" id="RPB01029.1"/>
    </source>
</evidence>
<accession>A0A3N4JVG9</accession>
<feature type="region of interest" description="Disordered" evidence="1">
    <location>
        <begin position="1"/>
        <end position="39"/>
    </location>
</feature>
<dbReference type="Proteomes" id="UP000276215">
    <property type="component" value="Unassembled WGS sequence"/>
</dbReference>
<organism evidence="2 3">
    <name type="scientific">Choiromyces venosus 120613-1</name>
    <dbReference type="NCBI Taxonomy" id="1336337"/>
    <lineage>
        <taxon>Eukaryota</taxon>
        <taxon>Fungi</taxon>
        <taxon>Dikarya</taxon>
        <taxon>Ascomycota</taxon>
        <taxon>Pezizomycotina</taxon>
        <taxon>Pezizomycetes</taxon>
        <taxon>Pezizales</taxon>
        <taxon>Tuberaceae</taxon>
        <taxon>Choiromyces</taxon>
    </lineage>
</organism>
<dbReference type="EMBL" id="ML120376">
    <property type="protein sequence ID" value="RPB01029.1"/>
    <property type="molecule type" value="Genomic_DNA"/>
</dbReference>
<proteinExistence type="predicted"/>
<evidence type="ECO:0000256" key="1">
    <source>
        <dbReference type="SAM" id="MobiDB-lite"/>
    </source>
</evidence>